<evidence type="ECO:0000256" key="2">
    <source>
        <dbReference type="SAM" id="Phobius"/>
    </source>
</evidence>
<feature type="region of interest" description="Disordered" evidence="1">
    <location>
        <begin position="1"/>
        <end position="20"/>
    </location>
</feature>
<evidence type="ECO:0000313" key="4">
    <source>
        <dbReference type="Proteomes" id="UP000070533"/>
    </source>
</evidence>
<keyword evidence="4" id="KW-1185">Reference proteome</keyword>
<evidence type="ECO:0000256" key="1">
    <source>
        <dbReference type="SAM" id="MobiDB-lite"/>
    </source>
</evidence>
<comment type="caution">
    <text evidence="3">The sequence shown here is derived from an EMBL/GenBank/DDBJ whole genome shotgun (WGS) entry which is preliminary data.</text>
</comment>
<gene>
    <name evidence="3" type="ORF">HMPREF3226_00400</name>
</gene>
<keyword evidence="2" id="KW-0472">Membrane</keyword>
<reference evidence="4" key="1">
    <citation type="submission" date="2016-01" db="EMBL/GenBank/DDBJ databases">
        <authorList>
            <person name="Mitreva M."/>
            <person name="Pepin K.H."/>
            <person name="Mihindukulasuriya K.A."/>
            <person name="Fulton R."/>
            <person name="Fronick C."/>
            <person name="O'Laughlin M."/>
            <person name="Miner T."/>
            <person name="Herter B."/>
            <person name="Rosa B.A."/>
            <person name="Cordes M."/>
            <person name="Tomlinson C."/>
            <person name="Wollam A."/>
            <person name="Palsikar V.B."/>
            <person name="Mardis E.R."/>
            <person name="Wilson R.K."/>
        </authorList>
    </citation>
    <scope>NUCLEOTIDE SEQUENCE [LARGE SCALE GENOMIC DNA]</scope>
    <source>
        <strain evidence="4">MJR7716</strain>
    </source>
</reference>
<protein>
    <submittedName>
        <fullName evidence="3">Uncharacterized protein</fullName>
    </submittedName>
</protein>
<evidence type="ECO:0000313" key="3">
    <source>
        <dbReference type="EMBL" id="KXA43652.1"/>
    </source>
</evidence>
<keyword evidence="2" id="KW-1133">Transmembrane helix</keyword>
<organism evidence="3 4">
    <name type="scientific">Prevotella corporis</name>
    <dbReference type="NCBI Taxonomy" id="28128"/>
    <lineage>
        <taxon>Bacteria</taxon>
        <taxon>Pseudomonadati</taxon>
        <taxon>Bacteroidota</taxon>
        <taxon>Bacteroidia</taxon>
        <taxon>Bacteroidales</taxon>
        <taxon>Prevotellaceae</taxon>
        <taxon>Prevotella</taxon>
    </lineage>
</organism>
<proteinExistence type="predicted"/>
<dbReference type="PATRIC" id="fig|28128.5.peg.399"/>
<dbReference type="EMBL" id="LRQG01000016">
    <property type="protein sequence ID" value="KXA43652.1"/>
    <property type="molecule type" value="Genomic_DNA"/>
</dbReference>
<dbReference type="Proteomes" id="UP000070533">
    <property type="component" value="Unassembled WGS sequence"/>
</dbReference>
<feature type="transmembrane region" description="Helical" evidence="2">
    <location>
        <begin position="33"/>
        <end position="51"/>
    </location>
</feature>
<name>A0A133QLA6_9BACT</name>
<feature type="transmembrane region" description="Helical" evidence="2">
    <location>
        <begin position="57"/>
        <end position="78"/>
    </location>
</feature>
<sequence>MMTEERQNSTIRRPNHRLRPQKEQDRFLGIRQWLNSIFMLGAIVGIIFYLIPEYQNTGTIIVLVSMVFKFIEVILRIFR</sequence>
<dbReference type="STRING" id="28128.HMPREF3226_00400"/>
<dbReference type="AlphaFoldDB" id="A0A133QLA6"/>
<accession>A0A133QLA6</accession>
<keyword evidence="2" id="KW-0812">Transmembrane</keyword>